<dbReference type="SMART" id="SM00267">
    <property type="entry name" value="GGDEF"/>
    <property type="match status" value="1"/>
</dbReference>
<dbReference type="InterPro" id="IPR043128">
    <property type="entry name" value="Rev_trsase/Diguanyl_cyclase"/>
</dbReference>
<dbReference type="InterPro" id="IPR000160">
    <property type="entry name" value="GGDEF_dom"/>
</dbReference>
<evidence type="ECO:0000313" key="7">
    <source>
        <dbReference type="Proteomes" id="UP000186905"/>
    </source>
</evidence>
<dbReference type="FunFam" id="3.30.70.270:FF:000001">
    <property type="entry name" value="Diguanylate cyclase domain protein"/>
    <property type="match status" value="1"/>
</dbReference>
<comment type="cofactor">
    <cofactor evidence="1">
        <name>Mg(2+)</name>
        <dbReference type="ChEBI" id="CHEBI:18420"/>
    </cofactor>
</comment>
<dbReference type="OrthoDB" id="9803824at2"/>
<protein>
    <recommendedName>
        <fullName evidence="2">diguanylate cyclase</fullName>
        <ecNumber evidence="2">2.7.7.65</ecNumber>
    </recommendedName>
</protein>
<evidence type="ECO:0000256" key="1">
    <source>
        <dbReference type="ARBA" id="ARBA00001946"/>
    </source>
</evidence>
<name>A0A1Q9GL75_9GAMM</name>
<comment type="catalytic activity">
    <reaction evidence="3">
        <text>2 GTP = 3',3'-c-di-GMP + 2 diphosphate</text>
        <dbReference type="Rhea" id="RHEA:24898"/>
        <dbReference type="ChEBI" id="CHEBI:33019"/>
        <dbReference type="ChEBI" id="CHEBI:37565"/>
        <dbReference type="ChEBI" id="CHEBI:58805"/>
        <dbReference type="EC" id="2.7.7.65"/>
    </reaction>
</comment>
<dbReference type="PANTHER" id="PTHR45138:SF9">
    <property type="entry name" value="DIGUANYLATE CYCLASE DGCM-RELATED"/>
    <property type="match status" value="1"/>
</dbReference>
<dbReference type="NCBIfam" id="TIGR00254">
    <property type="entry name" value="GGDEF"/>
    <property type="match status" value="1"/>
</dbReference>
<dbReference type="Gene3D" id="3.30.450.40">
    <property type="match status" value="1"/>
</dbReference>
<keyword evidence="7" id="KW-1185">Reference proteome</keyword>
<feature type="domain" description="GGDEF" evidence="5">
    <location>
        <begin position="402"/>
        <end position="540"/>
    </location>
</feature>
<proteinExistence type="predicted"/>
<dbReference type="EC" id="2.7.7.65" evidence="2"/>
<comment type="caution">
    <text evidence="6">The sequence shown here is derived from an EMBL/GenBank/DDBJ whole genome shotgun (WGS) entry which is preliminary data.</text>
</comment>
<dbReference type="GO" id="GO:1902201">
    <property type="term" value="P:negative regulation of bacterial-type flagellum-dependent cell motility"/>
    <property type="evidence" value="ECO:0007669"/>
    <property type="project" value="TreeGrafter"/>
</dbReference>
<dbReference type="CDD" id="cd01949">
    <property type="entry name" value="GGDEF"/>
    <property type="match status" value="1"/>
</dbReference>
<organism evidence="6 7">
    <name type="scientific">Photobacterium proteolyticum</name>
    <dbReference type="NCBI Taxonomy" id="1903952"/>
    <lineage>
        <taxon>Bacteria</taxon>
        <taxon>Pseudomonadati</taxon>
        <taxon>Pseudomonadota</taxon>
        <taxon>Gammaproteobacteria</taxon>
        <taxon>Vibrionales</taxon>
        <taxon>Vibrionaceae</taxon>
        <taxon>Photobacterium</taxon>
    </lineage>
</organism>
<dbReference type="InterPro" id="IPR029787">
    <property type="entry name" value="Nucleotide_cyclase"/>
</dbReference>
<evidence type="ECO:0000256" key="3">
    <source>
        <dbReference type="ARBA" id="ARBA00034247"/>
    </source>
</evidence>
<accession>A0A1Q9GL75</accession>
<evidence type="ECO:0000259" key="5">
    <source>
        <dbReference type="PROSITE" id="PS50887"/>
    </source>
</evidence>
<feature type="coiled-coil region" evidence="4">
    <location>
        <begin position="336"/>
        <end position="367"/>
    </location>
</feature>
<dbReference type="AlphaFoldDB" id="A0A1Q9GL75"/>
<dbReference type="GO" id="GO:0043709">
    <property type="term" value="P:cell adhesion involved in single-species biofilm formation"/>
    <property type="evidence" value="ECO:0007669"/>
    <property type="project" value="TreeGrafter"/>
</dbReference>
<dbReference type="PROSITE" id="PS50887">
    <property type="entry name" value="GGDEF"/>
    <property type="match status" value="1"/>
</dbReference>
<dbReference type="RefSeq" id="WP_075764875.1">
    <property type="nucleotide sequence ID" value="NZ_MJIL01000076.1"/>
</dbReference>
<dbReference type="Proteomes" id="UP000186905">
    <property type="component" value="Unassembled WGS sequence"/>
</dbReference>
<gene>
    <name evidence="6" type="ORF">BIT28_10090</name>
</gene>
<dbReference type="SUPFAM" id="SSF55781">
    <property type="entry name" value="GAF domain-like"/>
    <property type="match status" value="1"/>
</dbReference>
<evidence type="ECO:0000313" key="6">
    <source>
        <dbReference type="EMBL" id="OLQ75272.1"/>
    </source>
</evidence>
<dbReference type="EMBL" id="MJIL01000076">
    <property type="protein sequence ID" value="OLQ75272.1"/>
    <property type="molecule type" value="Genomic_DNA"/>
</dbReference>
<dbReference type="GO" id="GO:0005886">
    <property type="term" value="C:plasma membrane"/>
    <property type="evidence" value="ECO:0007669"/>
    <property type="project" value="TreeGrafter"/>
</dbReference>
<dbReference type="InterPro" id="IPR029016">
    <property type="entry name" value="GAF-like_dom_sf"/>
</dbReference>
<dbReference type="Pfam" id="PF00990">
    <property type="entry name" value="GGDEF"/>
    <property type="match status" value="1"/>
</dbReference>
<dbReference type="InterPro" id="IPR050469">
    <property type="entry name" value="Diguanylate_Cyclase"/>
</dbReference>
<dbReference type="Gene3D" id="3.30.70.270">
    <property type="match status" value="1"/>
</dbReference>
<keyword evidence="4" id="KW-0175">Coiled coil</keyword>
<sequence>MTQTERLDNFYQRILEQWGKAHGLRTVCELTCRNLSESFSAYRAQLVVAYKSRWKILLEMNDTGIHYQFPPVDISDRNSIPFFQVTRAIRQRTPRVELRDGYARLCLPLERRSHIIGCLIVDFPEHSITEGSEFSFLAALMASELDACLLSESIQDEHDGRRSAERELQISQQEQQLLKEQLQALHDISFKLWRAGSMDNMLFTAVDEAKNLLLIDRMAIFLFKGKNRMQGTYGTDIHGKTVNEHYFEEEIPDLWFTKINKDYRRKEYLAIEENTPLFHELKQVGFGWSAYISLWDEDTPVGWIACDNLLTGTPLHNYHQQLLKQFGFIVSQHLVRRQAEENLINLNKELEQRVSDRTAELEKVNRKLEKISRLDPLTSVPNRRVFDRRINEEWRRAERHQLPLSLLIIDVDLFKAYNDSYGHAAGDQCLKIIANTLATLEKRAGALFARYGGEEFVLLLPGQDKSAARYAAQRAIHAIRELQLPRSKGVSSSPDIVTISIGISTTVPSVQSSPGEFFKQADGALYEAKSLGRNQYYEHA</sequence>
<dbReference type="GO" id="GO:0052621">
    <property type="term" value="F:diguanylate cyclase activity"/>
    <property type="evidence" value="ECO:0007669"/>
    <property type="project" value="UniProtKB-EC"/>
</dbReference>
<evidence type="ECO:0000256" key="4">
    <source>
        <dbReference type="SAM" id="Coils"/>
    </source>
</evidence>
<evidence type="ECO:0000256" key="2">
    <source>
        <dbReference type="ARBA" id="ARBA00012528"/>
    </source>
</evidence>
<dbReference type="SUPFAM" id="SSF55073">
    <property type="entry name" value="Nucleotide cyclase"/>
    <property type="match status" value="1"/>
</dbReference>
<reference evidence="6 7" key="1">
    <citation type="submission" date="2016-09" db="EMBL/GenBank/DDBJ databases">
        <title>Photobacterium proteolyticum sp. nov. a protease producing bacterium isolated from ocean sediments of Laizhou Bay.</title>
        <authorList>
            <person name="Li Y."/>
        </authorList>
    </citation>
    <scope>NUCLEOTIDE SEQUENCE [LARGE SCALE GENOMIC DNA]</scope>
    <source>
        <strain evidence="6 7">13-12</strain>
    </source>
</reference>
<dbReference type="STRING" id="1903952.BIT28_10090"/>
<dbReference type="PANTHER" id="PTHR45138">
    <property type="entry name" value="REGULATORY COMPONENTS OF SENSORY TRANSDUCTION SYSTEM"/>
    <property type="match status" value="1"/>
</dbReference>